<dbReference type="Proteomes" id="UP000516314">
    <property type="component" value="Chromosome 1"/>
</dbReference>
<dbReference type="EMBL" id="LR881466">
    <property type="protein sequence ID" value="CAD5312506.1"/>
    <property type="molecule type" value="Genomic_DNA"/>
</dbReference>
<evidence type="ECO:0000313" key="1">
    <source>
        <dbReference type="EMBL" id="CAD5312506.1"/>
    </source>
</evidence>
<evidence type="ECO:0000313" key="2">
    <source>
        <dbReference type="Proteomes" id="UP000516314"/>
    </source>
</evidence>
<name>A0A7G2DQB2_ARATH</name>
<protein>
    <submittedName>
        <fullName evidence="1">(thale cress) hypothetical protein</fullName>
    </submittedName>
</protein>
<proteinExistence type="predicted"/>
<sequence length="182" mass="20248">MFDLNQPEIKLTISLSITTVANLLAFGTNLKNLQTLGTGTDLYNSVGWTLAAPRTGLACDLLIYLSTIALPTDSDELDAYDWVVEDKLCNGFSSAKTWEFSYQGRMWLAGQAQCGLKVQFPNMSLHMWATNLDLRICVLYLTANAKCNFIWSPFSLWAQRDGGTAWKIMSELSSTNGQRTIT</sequence>
<organism evidence="1 2">
    <name type="scientific">Arabidopsis thaliana</name>
    <name type="common">Mouse-ear cress</name>
    <dbReference type="NCBI Taxonomy" id="3702"/>
    <lineage>
        <taxon>Eukaryota</taxon>
        <taxon>Viridiplantae</taxon>
        <taxon>Streptophyta</taxon>
        <taxon>Embryophyta</taxon>
        <taxon>Tracheophyta</taxon>
        <taxon>Spermatophyta</taxon>
        <taxon>Magnoliopsida</taxon>
        <taxon>eudicotyledons</taxon>
        <taxon>Gunneridae</taxon>
        <taxon>Pentapetalae</taxon>
        <taxon>rosids</taxon>
        <taxon>malvids</taxon>
        <taxon>Brassicales</taxon>
        <taxon>Brassicaceae</taxon>
        <taxon>Camelineae</taxon>
        <taxon>Arabidopsis</taxon>
    </lineage>
</organism>
<accession>A0A7G2DQB2</accession>
<reference evidence="1 2" key="1">
    <citation type="submission" date="2020-09" db="EMBL/GenBank/DDBJ databases">
        <authorList>
            <person name="Ashkenazy H."/>
        </authorList>
    </citation>
    <scope>NUCLEOTIDE SEQUENCE [LARGE SCALE GENOMIC DNA]</scope>
    <source>
        <strain evidence="2">cv. Cdm-0</strain>
    </source>
</reference>
<dbReference type="AlphaFoldDB" id="A0A7G2DQB2"/>
<gene>
    <name evidence="1" type="ORF">AT9943_LOCUS1050</name>
</gene>